<evidence type="ECO:0000256" key="2">
    <source>
        <dbReference type="SAM" id="Phobius"/>
    </source>
</evidence>
<feature type="compositionally biased region" description="Polar residues" evidence="1">
    <location>
        <begin position="1"/>
        <end position="11"/>
    </location>
</feature>
<name>A0A4S8KSI1_DENBC</name>
<reference evidence="3 4" key="1">
    <citation type="journal article" date="2019" name="Nat. Ecol. Evol.">
        <title>Megaphylogeny resolves global patterns of mushroom evolution.</title>
        <authorList>
            <person name="Varga T."/>
            <person name="Krizsan K."/>
            <person name="Foldi C."/>
            <person name="Dima B."/>
            <person name="Sanchez-Garcia M."/>
            <person name="Sanchez-Ramirez S."/>
            <person name="Szollosi G.J."/>
            <person name="Szarkandi J.G."/>
            <person name="Papp V."/>
            <person name="Albert L."/>
            <person name="Andreopoulos W."/>
            <person name="Angelini C."/>
            <person name="Antonin V."/>
            <person name="Barry K.W."/>
            <person name="Bougher N.L."/>
            <person name="Buchanan P."/>
            <person name="Buyck B."/>
            <person name="Bense V."/>
            <person name="Catcheside P."/>
            <person name="Chovatia M."/>
            <person name="Cooper J."/>
            <person name="Damon W."/>
            <person name="Desjardin D."/>
            <person name="Finy P."/>
            <person name="Geml J."/>
            <person name="Haridas S."/>
            <person name="Hughes K."/>
            <person name="Justo A."/>
            <person name="Karasinski D."/>
            <person name="Kautmanova I."/>
            <person name="Kiss B."/>
            <person name="Kocsube S."/>
            <person name="Kotiranta H."/>
            <person name="LaButti K.M."/>
            <person name="Lechner B.E."/>
            <person name="Liimatainen K."/>
            <person name="Lipzen A."/>
            <person name="Lukacs Z."/>
            <person name="Mihaltcheva S."/>
            <person name="Morgado L.N."/>
            <person name="Niskanen T."/>
            <person name="Noordeloos M.E."/>
            <person name="Ohm R.A."/>
            <person name="Ortiz-Santana B."/>
            <person name="Ovrebo C."/>
            <person name="Racz N."/>
            <person name="Riley R."/>
            <person name="Savchenko A."/>
            <person name="Shiryaev A."/>
            <person name="Soop K."/>
            <person name="Spirin V."/>
            <person name="Szebenyi C."/>
            <person name="Tomsovsky M."/>
            <person name="Tulloss R.E."/>
            <person name="Uehling J."/>
            <person name="Grigoriev I.V."/>
            <person name="Vagvolgyi C."/>
            <person name="Papp T."/>
            <person name="Martin F.M."/>
            <person name="Miettinen O."/>
            <person name="Hibbett D.S."/>
            <person name="Nagy L.G."/>
        </authorList>
    </citation>
    <scope>NUCLEOTIDE SEQUENCE [LARGE SCALE GENOMIC DNA]</scope>
    <source>
        <strain evidence="3 4">CBS 962.96</strain>
    </source>
</reference>
<dbReference type="Proteomes" id="UP000297245">
    <property type="component" value="Unassembled WGS sequence"/>
</dbReference>
<feature type="compositionally biased region" description="Polar residues" evidence="1">
    <location>
        <begin position="447"/>
        <end position="457"/>
    </location>
</feature>
<evidence type="ECO:0000313" key="3">
    <source>
        <dbReference type="EMBL" id="THU78776.1"/>
    </source>
</evidence>
<accession>A0A4S8KSI1</accession>
<dbReference type="EMBL" id="ML180136">
    <property type="protein sequence ID" value="THU78776.1"/>
    <property type="molecule type" value="Genomic_DNA"/>
</dbReference>
<keyword evidence="4" id="KW-1185">Reference proteome</keyword>
<gene>
    <name evidence="3" type="ORF">K435DRAFT_886543</name>
</gene>
<feature type="compositionally biased region" description="Low complexity" evidence="1">
    <location>
        <begin position="436"/>
        <end position="446"/>
    </location>
</feature>
<evidence type="ECO:0000313" key="4">
    <source>
        <dbReference type="Proteomes" id="UP000297245"/>
    </source>
</evidence>
<feature type="region of interest" description="Disordered" evidence="1">
    <location>
        <begin position="229"/>
        <end position="298"/>
    </location>
</feature>
<feature type="region of interest" description="Disordered" evidence="1">
    <location>
        <begin position="382"/>
        <end position="421"/>
    </location>
</feature>
<feature type="region of interest" description="Disordered" evidence="1">
    <location>
        <begin position="436"/>
        <end position="469"/>
    </location>
</feature>
<feature type="compositionally biased region" description="Polar residues" evidence="1">
    <location>
        <begin position="382"/>
        <end position="407"/>
    </location>
</feature>
<feature type="compositionally biased region" description="Low complexity" evidence="1">
    <location>
        <begin position="12"/>
        <end position="46"/>
    </location>
</feature>
<feature type="transmembrane region" description="Helical" evidence="2">
    <location>
        <begin position="188"/>
        <end position="210"/>
    </location>
</feature>
<feature type="compositionally biased region" description="Low complexity" evidence="1">
    <location>
        <begin position="93"/>
        <end position="104"/>
    </location>
</feature>
<dbReference type="AlphaFoldDB" id="A0A4S8KSI1"/>
<feature type="compositionally biased region" description="Polar residues" evidence="1">
    <location>
        <begin position="47"/>
        <end position="78"/>
    </location>
</feature>
<proteinExistence type="predicted"/>
<protein>
    <recommendedName>
        <fullName evidence="5">REJ domain-containing protein</fullName>
    </recommendedName>
</protein>
<feature type="region of interest" description="Disordered" evidence="1">
    <location>
        <begin position="311"/>
        <end position="362"/>
    </location>
</feature>
<feature type="compositionally biased region" description="Basic and acidic residues" evidence="1">
    <location>
        <begin position="458"/>
        <end position="469"/>
    </location>
</feature>
<evidence type="ECO:0000256" key="1">
    <source>
        <dbReference type="SAM" id="MobiDB-lite"/>
    </source>
</evidence>
<organism evidence="3 4">
    <name type="scientific">Dendrothele bispora (strain CBS 962.96)</name>
    <dbReference type="NCBI Taxonomy" id="1314807"/>
    <lineage>
        <taxon>Eukaryota</taxon>
        <taxon>Fungi</taxon>
        <taxon>Dikarya</taxon>
        <taxon>Basidiomycota</taxon>
        <taxon>Agaricomycotina</taxon>
        <taxon>Agaricomycetes</taxon>
        <taxon>Agaricomycetidae</taxon>
        <taxon>Agaricales</taxon>
        <taxon>Agaricales incertae sedis</taxon>
        <taxon>Dendrothele</taxon>
    </lineage>
</organism>
<evidence type="ECO:0008006" key="5">
    <source>
        <dbReference type="Google" id="ProtNLM"/>
    </source>
</evidence>
<keyword evidence="2" id="KW-0812">Transmembrane</keyword>
<sequence>MDFSQAFSFSGTTTPPAAETSPPSTDDTNTPTSPTSDANTSPPTSNGADTSQGNATPTDQTSQTPQNTPAGQTSANNPANTNGPSAGSGSGGSTSANTSATPTGQNTSASNPAPTGNPANTAGEQTSAEVEVSTSQSTSMFVSTEADGGLVTVTSVVNVPVTSTRLPSVSSSSAAEHESTPFFQNKPAVIGTFTVVGVVGLVVLIILGTAAMRRRRKRQLDIDALEASMGTNYVPPDDDDDDDHYHGILGRKAPSRNAYRDDETSGYGSGSRPGSMYDLGGGGGGGAPPSLGHPQTPMMMSQVPMHLQLPMQMHNNGNVPPPPGSMMLAHSNTTGSQYSQPSASTYSPSPYQQQQPYQPYGHQQQYQDAYHETALASANGSTVGLLDSTTTPGLASAGTTKSGNSSADGHHHHAPSQSLSQTNESYASYYALKPKSPSASASVTTSGETMTTLVSSEGKNEGHLHDNEKDKLRRTGTIDEREDELDAPMARMMLRIANE</sequence>
<keyword evidence="2" id="KW-0472">Membrane</keyword>
<keyword evidence="2" id="KW-1133">Transmembrane helix</keyword>
<feature type="region of interest" description="Disordered" evidence="1">
    <location>
        <begin position="1"/>
        <end position="138"/>
    </location>
</feature>
<feature type="compositionally biased region" description="Low complexity" evidence="1">
    <location>
        <begin position="336"/>
        <end position="362"/>
    </location>
</feature>
<feature type="compositionally biased region" description="Polar residues" evidence="1">
    <location>
        <begin position="105"/>
        <end position="138"/>
    </location>
</feature>